<evidence type="ECO:0008006" key="3">
    <source>
        <dbReference type="Google" id="ProtNLM"/>
    </source>
</evidence>
<evidence type="ECO:0000256" key="1">
    <source>
        <dbReference type="SAM" id="Phobius"/>
    </source>
</evidence>
<protein>
    <recommendedName>
        <fullName evidence="3">VanZ-like domain-containing protein</fullName>
    </recommendedName>
</protein>
<feature type="transmembrane region" description="Helical" evidence="1">
    <location>
        <begin position="45"/>
        <end position="70"/>
    </location>
</feature>
<dbReference type="AlphaFoldDB" id="A0A382G2M6"/>
<keyword evidence="1" id="KW-0812">Transmembrane</keyword>
<feature type="non-terminal residue" evidence="2">
    <location>
        <position position="87"/>
    </location>
</feature>
<sequence length="87" mass="10595">MKKLVIFWIILGSFGYLLLPWYSVYDGFFNFAWLLEYNYEDHGSGFYFSFIENYWLLPFFIFLFLPLLIINRKINDIFYSNIFLVSG</sequence>
<proteinExistence type="predicted"/>
<gene>
    <name evidence="2" type="ORF">METZ01_LOCUS221983</name>
</gene>
<dbReference type="EMBL" id="UINC01053063">
    <property type="protein sequence ID" value="SVB69129.1"/>
    <property type="molecule type" value="Genomic_DNA"/>
</dbReference>
<reference evidence="2" key="1">
    <citation type="submission" date="2018-05" db="EMBL/GenBank/DDBJ databases">
        <authorList>
            <person name="Lanie J.A."/>
            <person name="Ng W.-L."/>
            <person name="Kazmierczak K.M."/>
            <person name="Andrzejewski T.M."/>
            <person name="Davidsen T.M."/>
            <person name="Wayne K.J."/>
            <person name="Tettelin H."/>
            <person name="Glass J.I."/>
            <person name="Rusch D."/>
            <person name="Podicherti R."/>
            <person name="Tsui H.-C.T."/>
            <person name="Winkler M.E."/>
        </authorList>
    </citation>
    <scope>NUCLEOTIDE SEQUENCE</scope>
</reference>
<keyword evidence="1" id="KW-0472">Membrane</keyword>
<organism evidence="2">
    <name type="scientific">marine metagenome</name>
    <dbReference type="NCBI Taxonomy" id="408172"/>
    <lineage>
        <taxon>unclassified sequences</taxon>
        <taxon>metagenomes</taxon>
        <taxon>ecological metagenomes</taxon>
    </lineage>
</organism>
<accession>A0A382G2M6</accession>
<evidence type="ECO:0000313" key="2">
    <source>
        <dbReference type="EMBL" id="SVB69129.1"/>
    </source>
</evidence>
<feature type="transmembrane region" description="Helical" evidence="1">
    <location>
        <begin position="5"/>
        <end position="25"/>
    </location>
</feature>
<name>A0A382G2M6_9ZZZZ</name>
<keyword evidence="1" id="KW-1133">Transmembrane helix</keyword>